<dbReference type="InterPro" id="IPR036259">
    <property type="entry name" value="MFS_trans_sf"/>
</dbReference>
<dbReference type="Gene3D" id="1.20.1250.20">
    <property type="entry name" value="MFS general substrate transporter like domains"/>
    <property type="match status" value="1"/>
</dbReference>
<comment type="subcellular location">
    <subcellularLocation>
        <location evidence="1">Cell membrane</location>
        <topology evidence="1">Multi-pass membrane protein</topology>
    </subcellularLocation>
</comment>
<dbReference type="PANTHER" id="PTHR42718:SF46">
    <property type="entry name" value="BLR6921 PROTEIN"/>
    <property type="match status" value="1"/>
</dbReference>
<feature type="transmembrane region" description="Helical" evidence="8">
    <location>
        <begin position="141"/>
        <end position="163"/>
    </location>
</feature>
<dbReference type="InterPro" id="IPR011701">
    <property type="entry name" value="MFS"/>
</dbReference>
<evidence type="ECO:0000313" key="11">
    <source>
        <dbReference type="Proteomes" id="UP000199051"/>
    </source>
</evidence>
<keyword evidence="4 8" id="KW-0812">Transmembrane</keyword>
<keyword evidence="11" id="KW-1185">Reference proteome</keyword>
<feature type="domain" description="Major facilitator superfamily (MFS) profile" evidence="9">
    <location>
        <begin position="17"/>
        <end position="463"/>
    </location>
</feature>
<feature type="transmembrane region" description="Helical" evidence="8">
    <location>
        <begin position="231"/>
        <end position="250"/>
    </location>
</feature>
<dbReference type="PROSITE" id="PS50850">
    <property type="entry name" value="MFS"/>
    <property type="match status" value="1"/>
</dbReference>
<dbReference type="Gene3D" id="1.20.1720.10">
    <property type="entry name" value="Multidrug resistance protein D"/>
    <property type="match status" value="1"/>
</dbReference>
<feature type="transmembrane region" description="Helical" evidence="8">
    <location>
        <begin position="169"/>
        <end position="187"/>
    </location>
</feature>
<feature type="transmembrane region" description="Helical" evidence="8">
    <location>
        <begin position="271"/>
        <end position="296"/>
    </location>
</feature>
<dbReference type="Pfam" id="PF07690">
    <property type="entry name" value="MFS_1"/>
    <property type="match status" value="1"/>
</dbReference>
<feature type="transmembrane region" description="Helical" evidence="8">
    <location>
        <begin position="83"/>
        <end position="102"/>
    </location>
</feature>
<proteinExistence type="predicted"/>
<dbReference type="STRING" id="155974.SAMN04487818_10295"/>
<evidence type="ECO:0000313" key="10">
    <source>
        <dbReference type="EMBL" id="SER21482.1"/>
    </source>
</evidence>
<dbReference type="NCBIfam" id="TIGR00711">
    <property type="entry name" value="efflux_EmrB"/>
    <property type="match status" value="1"/>
</dbReference>
<evidence type="ECO:0000256" key="3">
    <source>
        <dbReference type="ARBA" id="ARBA00022475"/>
    </source>
</evidence>
<evidence type="ECO:0000256" key="4">
    <source>
        <dbReference type="ARBA" id="ARBA00022692"/>
    </source>
</evidence>
<evidence type="ECO:0000256" key="1">
    <source>
        <dbReference type="ARBA" id="ARBA00004651"/>
    </source>
</evidence>
<feature type="transmembrane region" description="Helical" evidence="8">
    <location>
        <begin position="399"/>
        <end position="421"/>
    </location>
</feature>
<name>A0A1H9MCX3_9PSEU</name>
<dbReference type="AlphaFoldDB" id="A0A1H9MCX3"/>
<feature type="transmembrane region" description="Helical" evidence="8">
    <location>
        <begin position="208"/>
        <end position="225"/>
    </location>
</feature>
<keyword evidence="2" id="KW-0813">Transport</keyword>
<keyword evidence="5 8" id="KW-1133">Transmembrane helix</keyword>
<evidence type="ECO:0000256" key="2">
    <source>
        <dbReference type="ARBA" id="ARBA00022448"/>
    </source>
</evidence>
<evidence type="ECO:0000256" key="6">
    <source>
        <dbReference type="ARBA" id="ARBA00023136"/>
    </source>
</evidence>
<feature type="transmembrane region" description="Helical" evidence="8">
    <location>
        <begin position="108"/>
        <end position="129"/>
    </location>
</feature>
<evidence type="ECO:0000256" key="8">
    <source>
        <dbReference type="SAM" id="Phobius"/>
    </source>
</evidence>
<feature type="transmembrane region" description="Helical" evidence="8">
    <location>
        <begin position="308"/>
        <end position="325"/>
    </location>
</feature>
<dbReference type="SUPFAM" id="SSF103473">
    <property type="entry name" value="MFS general substrate transporter"/>
    <property type="match status" value="1"/>
</dbReference>
<dbReference type="InterPro" id="IPR004638">
    <property type="entry name" value="EmrB-like"/>
</dbReference>
<dbReference type="Proteomes" id="UP000199051">
    <property type="component" value="Unassembled WGS sequence"/>
</dbReference>
<feature type="transmembrane region" description="Helical" evidence="8">
    <location>
        <begin position="433"/>
        <end position="455"/>
    </location>
</feature>
<feature type="region of interest" description="Disordered" evidence="7">
    <location>
        <begin position="459"/>
        <end position="489"/>
    </location>
</feature>
<dbReference type="EMBL" id="FOGI01000002">
    <property type="protein sequence ID" value="SER21482.1"/>
    <property type="molecule type" value="Genomic_DNA"/>
</dbReference>
<dbReference type="InterPro" id="IPR020846">
    <property type="entry name" value="MFS_dom"/>
</dbReference>
<feature type="transmembrane region" description="Helical" evidence="8">
    <location>
        <begin position="337"/>
        <end position="356"/>
    </location>
</feature>
<dbReference type="GO" id="GO:0005886">
    <property type="term" value="C:plasma membrane"/>
    <property type="evidence" value="ECO:0007669"/>
    <property type="project" value="UniProtKB-SubCell"/>
</dbReference>
<feature type="transmembrane region" description="Helical" evidence="8">
    <location>
        <begin position="59"/>
        <end position="76"/>
    </location>
</feature>
<accession>A0A1H9MCX3</accession>
<gene>
    <name evidence="10" type="ORF">SAMN04487818_10295</name>
</gene>
<evidence type="ECO:0000256" key="7">
    <source>
        <dbReference type="SAM" id="MobiDB-lite"/>
    </source>
</evidence>
<reference evidence="11" key="1">
    <citation type="submission" date="2016-10" db="EMBL/GenBank/DDBJ databases">
        <authorList>
            <person name="Varghese N."/>
            <person name="Submissions S."/>
        </authorList>
    </citation>
    <scope>NUCLEOTIDE SEQUENCE [LARGE SCALE GENOMIC DNA]</scope>
    <source>
        <strain evidence="11">DSM 44260</strain>
    </source>
</reference>
<feature type="transmembrane region" description="Helical" evidence="8">
    <location>
        <begin position="362"/>
        <end position="387"/>
    </location>
</feature>
<keyword evidence="3" id="KW-1003">Cell membrane</keyword>
<keyword evidence="6 8" id="KW-0472">Membrane</keyword>
<evidence type="ECO:0000259" key="9">
    <source>
        <dbReference type="PROSITE" id="PS50850"/>
    </source>
</evidence>
<dbReference type="GO" id="GO:0022857">
    <property type="term" value="F:transmembrane transporter activity"/>
    <property type="evidence" value="ECO:0007669"/>
    <property type="project" value="InterPro"/>
</dbReference>
<dbReference type="PANTHER" id="PTHR42718">
    <property type="entry name" value="MAJOR FACILITATOR SUPERFAMILY MULTIDRUG TRANSPORTER MFSC"/>
    <property type="match status" value="1"/>
</dbReference>
<organism evidence="10 11">
    <name type="scientific">Actinokineospora terrae</name>
    <dbReference type="NCBI Taxonomy" id="155974"/>
    <lineage>
        <taxon>Bacteria</taxon>
        <taxon>Bacillati</taxon>
        <taxon>Actinomycetota</taxon>
        <taxon>Actinomycetes</taxon>
        <taxon>Pseudonocardiales</taxon>
        <taxon>Pseudonocardiaceae</taxon>
        <taxon>Actinokineospora</taxon>
    </lineage>
</organism>
<dbReference type="RefSeq" id="WP_092775054.1">
    <property type="nucleotide sequence ID" value="NZ_FOGI01000002.1"/>
</dbReference>
<protein>
    <submittedName>
        <fullName evidence="10">Drug resistance transporter, EmrB/QacA subfamily</fullName>
    </submittedName>
</protein>
<evidence type="ECO:0000256" key="5">
    <source>
        <dbReference type="ARBA" id="ARBA00022989"/>
    </source>
</evidence>
<feature type="transmembrane region" description="Helical" evidence="8">
    <location>
        <begin position="17"/>
        <end position="39"/>
    </location>
</feature>
<sequence>MSTDAARPAVDPALWRTAFVLVLGTFMATIDTTIVSVALDVLADRFAVAVTDIHWVSTAYLLAVVTAVPASGWLADRFGGRRAWAAAIAVFLLASLLCALAWSLPSLIAFRVLQGAAGGLLPPLGQALLARAAGPDRVGRVISVVAVVPLLSPVLGPLAGGAILGAASWPWLFCVNIPVGAVALVLVRRCVPEGARGERGAPFDLRGAALLAPGLAALVCGLTELGHTGSAPLSAAAIALGASMLVAFVGHGLRTRGVPLIDPRLFTRPPFGVAAVALVVLGASVFGTMFLLPLYLQRAAGLTAWETGLLLAPQGVGAAAGSLWVSRVVHRVAARTLVLSGIVLVAAGTVVFTQLARGVPDALIAASLLVRGVGAAMIGAPVMTLAYRAVAPNGLPRAAGALSLLNTLGGSVGTAVLAVVLRTRFAARGPDAAAAFADAFWWVLASTVLAAVAATRLPRPRQRDRPGPLARPARRVDRRPPRPRKGARR</sequence>